<comment type="caution">
    <text evidence="4">The sequence shown here is derived from an EMBL/GenBank/DDBJ whole genome shotgun (WGS) entry which is preliminary data.</text>
</comment>
<evidence type="ECO:0000256" key="1">
    <source>
        <dbReference type="ARBA" id="ARBA00004196"/>
    </source>
</evidence>
<feature type="domain" description="CusB-like beta-barrel" evidence="3">
    <location>
        <begin position="219"/>
        <end position="297"/>
    </location>
</feature>
<keyword evidence="2" id="KW-0175">Coiled coil</keyword>
<dbReference type="AlphaFoldDB" id="A0A2H0LRX6"/>
<proteinExistence type="predicted"/>
<protein>
    <recommendedName>
        <fullName evidence="3">CusB-like beta-barrel domain-containing protein</fullName>
    </recommendedName>
</protein>
<dbReference type="Gene3D" id="2.40.30.170">
    <property type="match status" value="1"/>
</dbReference>
<organism evidence="4 5">
    <name type="scientific">Candidatus Abzuiibacterium crystallinum</name>
    <dbReference type="NCBI Taxonomy" id="1974748"/>
    <lineage>
        <taxon>Bacteria</taxon>
        <taxon>Pseudomonadati</taxon>
        <taxon>Candidatus Omnitrophota</taxon>
        <taxon>Candidatus Abzuiibacterium</taxon>
    </lineage>
</organism>
<dbReference type="InterPro" id="IPR050465">
    <property type="entry name" value="UPF0194_transport"/>
</dbReference>
<evidence type="ECO:0000259" key="3">
    <source>
        <dbReference type="Pfam" id="PF25954"/>
    </source>
</evidence>
<sequence length="328" mass="36305">MDSDTNTAEPSLFEEKLEKTKGSGKWLLLAVILFLIWRFLSNPGTLSGEATLQSQNHVLVSANAAGLLREIVKREGASIQKDELVIRLENPDLVNKLQAVKLRIEILNAERDLLMRECDYREQALSSQQILLENGAVTERAFQESQLKRDASKSALIAKEKELAMLAREKAVLEDNVSHLDVRSPFSGMVVSDPSKRLGNYIVAGEFLFDLVDPDSFFLEFKIPESMMHLVSPGDAVTAKFDALPGKSFGGEIVELMPTIKEETEKVFKIKHVATCRIRLNSFPPDAKVGMTARVTVKPRGLAEFAGAGVHLGDLLKNLNKKSFEASP</sequence>
<dbReference type="PANTHER" id="PTHR32347">
    <property type="entry name" value="EFFLUX SYSTEM COMPONENT YKNX-RELATED"/>
    <property type="match status" value="1"/>
</dbReference>
<dbReference type="Proteomes" id="UP000230859">
    <property type="component" value="Unassembled WGS sequence"/>
</dbReference>
<dbReference type="InterPro" id="IPR058792">
    <property type="entry name" value="Beta-barrel_RND_2"/>
</dbReference>
<accession>A0A2H0LRX6</accession>
<evidence type="ECO:0000313" key="4">
    <source>
        <dbReference type="EMBL" id="PIQ87193.1"/>
    </source>
</evidence>
<dbReference type="Pfam" id="PF25954">
    <property type="entry name" value="Beta-barrel_RND_2"/>
    <property type="match status" value="1"/>
</dbReference>
<name>A0A2H0LRX6_9BACT</name>
<gene>
    <name evidence="4" type="ORF">COV74_01335</name>
</gene>
<dbReference type="GO" id="GO:0030313">
    <property type="term" value="C:cell envelope"/>
    <property type="evidence" value="ECO:0007669"/>
    <property type="project" value="UniProtKB-SubCell"/>
</dbReference>
<evidence type="ECO:0000256" key="2">
    <source>
        <dbReference type="ARBA" id="ARBA00023054"/>
    </source>
</evidence>
<comment type="subcellular location">
    <subcellularLocation>
        <location evidence="1">Cell envelope</location>
    </subcellularLocation>
</comment>
<evidence type="ECO:0000313" key="5">
    <source>
        <dbReference type="Proteomes" id="UP000230859"/>
    </source>
</evidence>
<dbReference type="EMBL" id="PCVY01000016">
    <property type="protein sequence ID" value="PIQ87193.1"/>
    <property type="molecule type" value="Genomic_DNA"/>
</dbReference>
<dbReference type="PANTHER" id="PTHR32347:SF23">
    <property type="entry name" value="BLL5650 PROTEIN"/>
    <property type="match status" value="1"/>
</dbReference>
<reference evidence="4 5" key="1">
    <citation type="submission" date="2017-09" db="EMBL/GenBank/DDBJ databases">
        <title>Depth-based differentiation of microbial function through sediment-hosted aquifers and enrichment of novel symbionts in the deep terrestrial subsurface.</title>
        <authorList>
            <person name="Probst A.J."/>
            <person name="Ladd B."/>
            <person name="Jarett J.K."/>
            <person name="Geller-Mcgrath D.E."/>
            <person name="Sieber C.M."/>
            <person name="Emerson J.B."/>
            <person name="Anantharaman K."/>
            <person name="Thomas B.C."/>
            <person name="Malmstrom R."/>
            <person name="Stieglmeier M."/>
            <person name="Klingl A."/>
            <person name="Woyke T."/>
            <person name="Ryan C.M."/>
            <person name="Banfield J.F."/>
        </authorList>
    </citation>
    <scope>NUCLEOTIDE SEQUENCE [LARGE SCALE GENOMIC DNA]</scope>
    <source>
        <strain evidence="4">CG11_big_fil_rev_8_21_14_0_20_45_26</strain>
    </source>
</reference>